<evidence type="ECO:0000256" key="2">
    <source>
        <dbReference type="ARBA" id="ARBA00022692"/>
    </source>
</evidence>
<feature type="domain" description="Rhodopsin" evidence="8">
    <location>
        <begin position="48"/>
        <end position="264"/>
    </location>
</feature>
<dbReference type="InterPro" id="IPR049326">
    <property type="entry name" value="Rhodopsin_dom_fungi"/>
</dbReference>
<name>A0A8H4RLZ5_9HELO</name>
<reference evidence="9 10" key="1">
    <citation type="submission" date="2020-03" db="EMBL/GenBank/DDBJ databases">
        <title>Draft Genome Sequence of Cudoniella acicularis.</title>
        <authorList>
            <person name="Buettner E."/>
            <person name="Kellner H."/>
        </authorList>
    </citation>
    <scope>NUCLEOTIDE SEQUENCE [LARGE SCALE GENOMIC DNA]</scope>
    <source>
        <strain evidence="9 10">DSM 108380</strain>
    </source>
</reference>
<feature type="transmembrane region" description="Helical" evidence="7">
    <location>
        <begin position="86"/>
        <end position="110"/>
    </location>
</feature>
<dbReference type="Proteomes" id="UP000566819">
    <property type="component" value="Unassembled WGS sequence"/>
</dbReference>
<evidence type="ECO:0000256" key="3">
    <source>
        <dbReference type="ARBA" id="ARBA00022989"/>
    </source>
</evidence>
<evidence type="ECO:0000256" key="6">
    <source>
        <dbReference type="SAM" id="MobiDB-lite"/>
    </source>
</evidence>
<dbReference type="PANTHER" id="PTHR33048:SF158">
    <property type="entry name" value="MEMBRANE PROTEIN PTH11-LIKE, PUTATIVE-RELATED"/>
    <property type="match status" value="1"/>
</dbReference>
<dbReference type="EMBL" id="JAAMPI010000417">
    <property type="protein sequence ID" value="KAF4631711.1"/>
    <property type="molecule type" value="Genomic_DNA"/>
</dbReference>
<keyword evidence="2 7" id="KW-0812">Transmembrane</keyword>
<evidence type="ECO:0000313" key="9">
    <source>
        <dbReference type="EMBL" id="KAF4631711.1"/>
    </source>
</evidence>
<evidence type="ECO:0000313" key="10">
    <source>
        <dbReference type="Proteomes" id="UP000566819"/>
    </source>
</evidence>
<feature type="transmembrane region" description="Helical" evidence="7">
    <location>
        <begin position="54"/>
        <end position="74"/>
    </location>
</feature>
<keyword evidence="4 7" id="KW-0472">Membrane</keyword>
<evidence type="ECO:0000256" key="4">
    <source>
        <dbReference type="ARBA" id="ARBA00023136"/>
    </source>
</evidence>
<comment type="subcellular location">
    <subcellularLocation>
        <location evidence="1">Membrane</location>
        <topology evidence="1">Multi-pass membrane protein</topology>
    </subcellularLocation>
</comment>
<feature type="transmembrane region" description="Helical" evidence="7">
    <location>
        <begin position="204"/>
        <end position="226"/>
    </location>
</feature>
<evidence type="ECO:0000259" key="8">
    <source>
        <dbReference type="Pfam" id="PF20684"/>
    </source>
</evidence>
<feature type="transmembrane region" description="Helical" evidence="7">
    <location>
        <begin position="122"/>
        <end position="141"/>
    </location>
</feature>
<sequence length="348" mass="37166">MDLSSEIPLGTFLAIGSTLVVLAGVFVVIRILSDAKFSGRLFIDDCKSTFSIKDLSIFAAIFLASCLAMFYKLMNAYTDPTSSLRRYAVAMTFLSGFSLWTAKAPILLLFIRLFGVHRWIRVTSIAILVVTGVAIIVGDSYNAAKCAPPKSDDGMTLVFLSNCSTASSYVGVTLGTFGLVADIIIFVLPLPIIAKLHLPLGKRIGIAIVFLAGFLAIVASAVALSYKFRAFSGTASNILLAMILTLVESTVVIGAGSVPALRAFWVGYIVETGLYSRLSLLVSQISLIGTNKRSQSASNPPSASHEPTNEYITIKDQRSVKSAKSINSNKSSKGYTSDVPLDSLPVHS</sequence>
<dbReference type="OrthoDB" id="5342292at2759"/>
<comment type="caution">
    <text evidence="9">The sequence shown here is derived from an EMBL/GenBank/DDBJ whole genome shotgun (WGS) entry which is preliminary data.</text>
</comment>
<accession>A0A8H4RLZ5</accession>
<dbReference type="GO" id="GO:0016020">
    <property type="term" value="C:membrane"/>
    <property type="evidence" value="ECO:0007669"/>
    <property type="project" value="UniProtKB-SubCell"/>
</dbReference>
<feature type="region of interest" description="Disordered" evidence="6">
    <location>
        <begin position="292"/>
        <end position="348"/>
    </location>
</feature>
<organism evidence="9 10">
    <name type="scientific">Cudoniella acicularis</name>
    <dbReference type="NCBI Taxonomy" id="354080"/>
    <lineage>
        <taxon>Eukaryota</taxon>
        <taxon>Fungi</taxon>
        <taxon>Dikarya</taxon>
        <taxon>Ascomycota</taxon>
        <taxon>Pezizomycotina</taxon>
        <taxon>Leotiomycetes</taxon>
        <taxon>Helotiales</taxon>
        <taxon>Tricladiaceae</taxon>
        <taxon>Cudoniella</taxon>
    </lineage>
</organism>
<gene>
    <name evidence="9" type="ORF">G7Y89_g6426</name>
</gene>
<feature type="compositionally biased region" description="Low complexity" evidence="6">
    <location>
        <begin position="320"/>
        <end position="333"/>
    </location>
</feature>
<feature type="transmembrane region" description="Helical" evidence="7">
    <location>
        <begin position="238"/>
        <end position="261"/>
    </location>
</feature>
<feature type="transmembrane region" description="Helical" evidence="7">
    <location>
        <begin position="12"/>
        <end position="33"/>
    </location>
</feature>
<dbReference type="InterPro" id="IPR052337">
    <property type="entry name" value="SAT4-like"/>
</dbReference>
<dbReference type="Pfam" id="PF20684">
    <property type="entry name" value="Fung_rhodopsin"/>
    <property type="match status" value="1"/>
</dbReference>
<feature type="transmembrane region" description="Helical" evidence="7">
    <location>
        <begin position="169"/>
        <end position="192"/>
    </location>
</feature>
<evidence type="ECO:0000256" key="7">
    <source>
        <dbReference type="SAM" id="Phobius"/>
    </source>
</evidence>
<proteinExistence type="inferred from homology"/>
<comment type="similarity">
    <text evidence="5">Belongs to the SAT4 family.</text>
</comment>
<feature type="compositionally biased region" description="Polar residues" evidence="6">
    <location>
        <begin position="292"/>
        <end position="306"/>
    </location>
</feature>
<evidence type="ECO:0000256" key="1">
    <source>
        <dbReference type="ARBA" id="ARBA00004141"/>
    </source>
</evidence>
<evidence type="ECO:0000256" key="5">
    <source>
        <dbReference type="ARBA" id="ARBA00038359"/>
    </source>
</evidence>
<dbReference type="PANTHER" id="PTHR33048">
    <property type="entry name" value="PTH11-LIKE INTEGRAL MEMBRANE PROTEIN (AFU_ORTHOLOGUE AFUA_5G11245)"/>
    <property type="match status" value="1"/>
</dbReference>
<dbReference type="AlphaFoldDB" id="A0A8H4RLZ5"/>
<protein>
    <recommendedName>
        <fullName evidence="8">Rhodopsin domain-containing protein</fullName>
    </recommendedName>
</protein>
<keyword evidence="3 7" id="KW-1133">Transmembrane helix</keyword>
<keyword evidence="10" id="KW-1185">Reference proteome</keyword>